<dbReference type="EMBL" id="VOTT01000007">
    <property type="protein sequence ID" value="MPU47610.1"/>
    <property type="molecule type" value="Genomic_DNA"/>
</dbReference>
<evidence type="ECO:0000313" key="3">
    <source>
        <dbReference type="EMBL" id="RYL79935.1"/>
    </source>
</evidence>
<sequence length="83" mass="9658">MSGKINYGLDYSPLFMFLLRKTGEKSDQVYSEAILRLDLPDPTFFLVALHETDQRNFVRCGKSSYYNGLYVDENGYLKCFLQI</sequence>
<reference evidence="3 4" key="1">
    <citation type="submission" date="2019-02" db="EMBL/GenBank/DDBJ databases">
        <authorList>
            <person name="Slukin P."/>
            <person name="Fursova N."/>
            <person name="Ermolenko Z."/>
            <person name="Mayskaya N."/>
            <person name="Kislichkina A."/>
            <person name="Mukhina T."/>
            <person name="Sizova A."/>
            <person name="Bogun A."/>
        </authorList>
    </citation>
    <scope>NUCLEOTIDE SEQUENCE [LARGE SCALE GENOMIC DNA]</scope>
    <source>
        <strain evidence="3">SCPM-O-B-8431</strain>
        <strain evidence="4">SCPM-O-B-8431(U15)</strain>
    </source>
</reference>
<proteinExistence type="predicted"/>
<dbReference type="EMBL" id="SERV01000014">
    <property type="protein sequence ID" value="RYL79935.1"/>
    <property type="molecule type" value="Genomic_DNA"/>
</dbReference>
<dbReference type="AlphaFoldDB" id="A0A2G9A2I0"/>
<accession>A0A2G9A2I0</accession>
<dbReference type="Proteomes" id="UP000291778">
    <property type="component" value="Unassembled WGS sequence"/>
</dbReference>
<evidence type="ECO:0000313" key="4">
    <source>
        <dbReference type="Proteomes" id="UP000291778"/>
    </source>
</evidence>
<comment type="caution">
    <text evidence="3">The sequence shown here is derived from an EMBL/GenBank/DDBJ whole genome shotgun (WGS) entry which is preliminary data.</text>
</comment>
<evidence type="ECO:0000313" key="6">
    <source>
        <dbReference type="Proteomes" id="UP000471490"/>
    </source>
</evidence>
<name>A0A2G9A2I0_ECOLX</name>
<dbReference type="Proteomes" id="UP000392867">
    <property type="component" value="Unassembled WGS sequence"/>
</dbReference>
<gene>
    <name evidence="3" type="ORF">EWK56_19675</name>
    <name evidence="2" type="ORF">FPI65_12615</name>
    <name evidence="1" type="ORF">FVB16_01750</name>
</gene>
<reference evidence="2 6" key="3">
    <citation type="journal article" date="2020" name="Int. J. Nanomedicine">
        <title>Consequences Of Long-Term Bacteria's Exposure To Silver Nanoformulations With Different PhysicoChemical Properties.</title>
        <authorList>
            <person name="Kedziora A."/>
            <person name="Wernecki M."/>
            <person name="Korzekwa K."/>
            <person name="Speruda M."/>
            <person name="Gerasymchuk Y."/>
            <person name="Lukowiak A."/>
            <person name="Bugla-Ploskonska G."/>
        </authorList>
    </citation>
    <scope>NUCLEOTIDE SEQUENCE [LARGE SCALE GENOMIC DNA]</scope>
    <source>
        <strain evidence="2 6">ATCC 11230</strain>
    </source>
</reference>
<evidence type="ECO:0000313" key="2">
    <source>
        <dbReference type="EMBL" id="NDR92089.1"/>
    </source>
</evidence>
<dbReference type="Proteomes" id="UP000471490">
    <property type="component" value="Unassembled WGS sequence"/>
</dbReference>
<dbReference type="EMBL" id="VLTB01000210">
    <property type="protein sequence ID" value="NDR92089.1"/>
    <property type="molecule type" value="Genomic_DNA"/>
</dbReference>
<reference evidence="1 5" key="2">
    <citation type="submission" date="2019-08" db="EMBL/GenBank/DDBJ databases">
        <title>Identification of Water Treatment Resistant and Multidrug Resistant Urinary Pathogenic Escherichia coli in Wastewater.</title>
        <authorList>
            <person name="Neumann N."/>
        </authorList>
    </citation>
    <scope>NUCLEOTIDE SEQUENCE [LARGE SCALE GENOMIC DNA]</scope>
    <source>
        <strain evidence="1 5">WU2356</strain>
    </source>
</reference>
<organism evidence="3 4">
    <name type="scientific">Escherichia coli</name>
    <dbReference type="NCBI Taxonomy" id="562"/>
    <lineage>
        <taxon>Bacteria</taxon>
        <taxon>Pseudomonadati</taxon>
        <taxon>Pseudomonadota</taxon>
        <taxon>Gammaproteobacteria</taxon>
        <taxon>Enterobacterales</taxon>
        <taxon>Enterobacteriaceae</taxon>
        <taxon>Escherichia</taxon>
    </lineage>
</organism>
<evidence type="ECO:0000313" key="1">
    <source>
        <dbReference type="EMBL" id="MPU47610.1"/>
    </source>
</evidence>
<evidence type="ECO:0000313" key="5">
    <source>
        <dbReference type="Proteomes" id="UP000392867"/>
    </source>
</evidence>
<protein>
    <submittedName>
        <fullName evidence="3">Uncharacterized protein</fullName>
    </submittedName>
</protein>